<keyword evidence="5" id="KW-1185">Reference proteome</keyword>
<dbReference type="InterPro" id="IPR023365">
    <property type="entry name" value="Sortase_dom-sf"/>
</dbReference>
<keyword evidence="1" id="KW-0378">Hydrolase</keyword>
<feature type="region of interest" description="Disordered" evidence="3">
    <location>
        <begin position="1"/>
        <end position="66"/>
    </location>
</feature>
<feature type="active site" description="Acyl-thioester intermediate" evidence="2">
    <location>
        <position position="177"/>
    </location>
</feature>
<evidence type="ECO:0000256" key="3">
    <source>
        <dbReference type="SAM" id="MobiDB-lite"/>
    </source>
</evidence>
<feature type="compositionally biased region" description="Basic and acidic residues" evidence="3">
    <location>
        <begin position="24"/>
        <end position="44"/>
    </location>
</feature>
<dbReference type="CDD" id="cd05829">
    <property type="entry name" value="Sortase_F"/>
    <property type="match status" value="1"/>
</dbReference>
<reference evidence="4 5" key="1">
    <citation type="submission" date="2018-03" db="EMBL/GenBank/DDBJ databases">
        <title>Alkalicoccus saliphilus sp. nov., isolated from a mineral pool.</title>
        <authorList>
            <person name="Zhao B."/>
        </authorList>
    </citation>
    <scope>NUCLEOTIDE SEQUENCE [LARGE SCALE GENOMIC DNA]</scope>
    <source>
        <strain evidence="4 5">6AG</strain>
    </source>
</reference>
<dbReference type="GO" id="GO:0016787">
    <property type="term" value="F:hydrolase activity"/>
    <property type="evidence" value="ECO:0007669"/>
    <property type="project" value="UniProtKB-KW"/>
</dbReference>
<protein>
    <submittedName>
        <fullName evidence="4">Class F sortase</fullName>
    </submittedName>
</protein>
<dbReference type="InterPro" id="IPR042001">
    <property type="entry name" value="Sortase_F"/>
</dbReference>
<dbReference type="SUPFAM" id="SSF63817">
    <property type="entry name" value="Sortase"/>
    <property type="match status" value="1"/>
</dbReference>
<dbReference type="Proteomes" id="UP000240509">
    <property type="component" value="Unassembled WGS sequence"/>
</dbReference>
<sequence>MLSERENIQTESDQANLSEEEAGEFEKVEEFQIHPENRDSQRQEDSEEFSEPERQEPVGLEIPSVGVGGPVEKVGILDNGQMGVPDSAEGIGWFEPGVKPGEQGNAVMAGHVDSRSGPAVFYELKEMEAGDEVHVTDEEGGTLTFEVTKVAKYDRREAPIEDIFGSSEGRHLNLITCTGTFNQEYGTHDDRLVVYTQLVEDESEKQNAQQKERPSSPENVEIRGNRISWHAVDEEEVIGYRVYVEYADGSSEQVDSIATYERKTYISENVGEEKHFITAVSRKGTESSPSEKK</sequence>
<evidence type="ECO:0000256" key="2">
    <source>
        <dbReference type="PIRSR" id="PIRSR605754-1"/>
    </source>
</evidence>
<proteinExistence type="predicted"/>
<name>A0A2T4U454_9BACI</name>
<evidence type="ECO:0000313" key="4">
    <source>
        <dbReference type="EMBL" id="PTL38190.1"/>
    </source>
</evidence>
<dbReference type="EMBL" id="PZJJ01000022">
    <property type="protein sequence ID" value="PTL38190.1"/>
    <property type="molecule type" value="Genomic_DNA"/>
</dbReference>
<evidence type="ECO:0000256" key="1">
    <source>
        <dbReference type="ARBA" id="ARBA00022801"/>
    </source>
</evidence>
<dbReference type="Pfam" id="PF04203">
    <property type="entry name" value="Sortase"/>
    <property type="match status" value="1"/>
</dbReference>
<accession>A0A2T4U454</accession>
<organism evidence="4 5">
    <name type="scientific">Alkalicoccus saliphilus</name>
    <dbReference type="NCBI Taxonomy" id="200989"/>
    <lineage>
        <taxon>Bacteria</taxon>
        <taxon>Bacillati</taxon>
        <taxon>Bacillota</taxon>
        <taxon>Bacilli</taxon>
        <taxon>Bacillales</taxon>
        <taxon>Bacillaceae</taxon>
        <taxon>Alkalicoccus</taxon>
    </lineage>
</organism>
<dbReference type="InterPro" id="IPR005754">
    <property type="entry name" value="Sortase"/>
</dbReference>
<feature type="active site" description="Proton donor/acceptor" evidence="2">
    <location>
        <position position="111"/>
    </location>
</feature>
<dbReference type="Gene3D" id="2.40.260.10">
    <property type="entry name" value="Sortase"/>
    <property type="match status" value="1"/>
</dbReference>
<gene>
    <name evidence="4" type="ORF">C6Y45_12345</name>
</gene>
<dbReference type="AlphaFoldDB" id="A0A2T4U454"/>
<evidence type="ECO:0000313" key="5">
    <source>
        <dbReference type="Proteomes" id="UP000240509"/>
    </source>
</evidence>
<comment type="caution">
    <text evidence="4">The sequence shown here is derived from an EMBL/GenBank/DDBJ whole genome shotgun (WGS) entry which is preliminary data.</text>
</comment>